<accession>A0ACA9SDU4</accession>
<evidence type="ECO:0000313" key="1">
    <source>
        <dbReference type="EMBL" id="CAG8833642.1"/>
    </source>
</evidence>
<feature type="non-terminal residue" evidence="1">
    <location>
        <position position="1"/>
    </location>
</feature>
<dbReference type="EMBL" id="CAJVQC010107087">
    <property type="protein sequence ID" value="CAG8833642.1"/>
    <property type="molecule type" value="Genomic_DNA"/>
</dbReference>
<dbReference type="Proteomes" id="UP000789920">
    <property type="component" value="Unassembled WGS sequence"/>
</dbReference>
<name>A0ACA9SDU4_9GLOM</name>
<evidence type="ECO:0000313" key="2">
    <source>
        <dbReference type="Proteomes" id="UP000789920"/>
    </source>
</evidence>
<proteinExistence type="predicted"/>
<gene>
    <name evidence="1" type="ORF">RPERSI_LOCUS28904</name>
</gene>
<protein>
    <submittedName>
        <fullName evidence="1">27834_t:CDS:1</fullName>
    </submittedName>
</protein>
<comment type="caution">
    <text evidence="1">The sequence shown here is derived from an EMBL/GenBank/DDBJ whole genome shotgun (WGS) entry which is preliminary data.</text>
</comment>
<sequence>ITDDSIVNRKRVSENDSREDQASEIIKLSSDKEDKISKIIEISSDENNQTPEDKHLK</sequence>
<organism evidence="1 2">
    <name type="scientific">Racocetra persica</name>
    <dbReference type="NCBI Taxonomy" id="160502"/>
    <lineage>
        <taxon>Eukaryota</taxon>
        <taxon>Fungi</taxon>
        <taxon>Fungi incertae sedis</taxon>
        <taxon>Mucoromycota</taxon>
        <taxon>Glomeromycotina</taxon>
        <taxon>Glomeromycetes</taxon>
        <taxon>Diversisporales</taxon>
        <taxon>Gigasporaceae</taxon>
        <taxon>Racocetra</taxon>
    </lineage>
</organism>
<reference evidence="1" key="1">
    <citation type="submission" date="2021-06" db="EMBL/GenBank/DDBJ databases">
        <authorList>
            <person name="Kallberg Y."/>
            <person name="Tangrot J."/>
            <person name="Rosling A."/>
        </authorList>
    </citation>
    <scope>NUCLEOTIDE SEQUENCE</scope>
    <source>
        <strain evidence="1">MA461A</strain>
    </source>
</reference>
<keyword evidence="2" id="KW-1185">Reference proteome</keyword>